<dbReference type="PROSITE" id="PS00356">
    <property type="entry name" value="HTH_LACI_1"/>
    <property type="match status" value="1"/>
</dbReference>
<dbReference type="InterPro" id="IPR010982">
    <property type="entry name" value="Lambda_DNA-bd_dom_sf"/>
</dbReference>
<dbReference type="Pfam" id="PF00356">
    <property type="entry name" value="LacI"/>
    <property type="match status" value="1"/>
</dbReference>
<evidence type="ECO:0000256" key="2">
    <source>
        <dbReference type="ARBA" id="ARBA00023125"/>
    </source>
</evidence>
<keyword evidence="1" id="KW-0805">Transcription regulation</keyword>
<name>A0A101XQ38_9BACL</name>
<dbReference type="Pfam" id="PF13377">
    <property type="entry name" value="Peripla_BP_3"/>
    <property type="match status" value="1"/>
</dbReference>
<evidence type="ECO:0000256" key="1">
    <source>
        <dbReference type="ARBA" id="ARBA00023015"/>
    </source>
</evidence>
<comment type="caution">
    <text evidence="5">The sequence shown here is derived from an EMBL/GenBank/DDBJ whole genome shotgun (WGS) entry which is preliminary data.</text>
</comment>
<dbReference type="CDD" id="cd01392">
    <property type="entry name" value="HTH_LacI"/>
    <property type="match status" value="1"/>
</dbReference>
<evidence type="ECO:0000313" key="5">
    <source>
        <dbReference type="EMBL" id="KUO95504.1"/>
    </source>
</evidence>
<dbReference type="InterPro" id="IPR046335">
    <property type="entry name" value="LacI/GalR-like_sensor"/>
</dbReference>
<evidence type="ECO:0000259" key="4">
    <source>
        <dbReference type="PROSITE" id="PS50932"/>
    </source>
</evidence>
<dbReference type="PANTHER" id="PTHR30146">
    <property type="entry name" value="LACI-RELATED TRANSCRIPTIONAL REPRESSOR"/>
    <property type="match status" value="1"/>
</dbReference>
<keyword evidence="3" id="KW-0804">Transcription</keyword>
<dbReference type="Gene3D" id="1.10.260.40">
    <property type="entry name" value="lambda repressor-like DNA-binding domains"/>
    <property type="match status" value="1"/>
</dbReference>
<keyword evidence="6" id="KW-1185">Reference proteome</keyword>
<dbReference type="SUPFAM" id="SSF53822">
    <property type="entry name" value="Periplasmic binding protein-like I"/>
    <property type="match status" value="1"/>
</dbReference>
<keyword evidence="2" id="KW-0238">DNA-binding</keyword>
<dbReference type="EMBL" id="LPVJ01000049">
    <property type="protein sequence ID" value="KUO95504.1"/>
    <property type="molecule type" value="Genomic_DNA"/>
</dbReference>
<dbReference type="InterPro" id="IPR000843">
    <property type="entry name" value="HTH_LacI"/>
</dbReference>
<proteinExistence type="predicted"/>
<evidence type="ECO:0000256" key="3">
    <source>
        <dbReference type="ARBA" id="ARBA00023163"/>
    </source>
</evidence>
<dbReference type="InterPro" id="IPR028082">
    <property type="entry name" value="Peripla_BP_I"/>
</dbReference>
<dbReference type="RefSeq" id="WP_067717082.1">
    <property type="nucleotide sequence ID" value="NZ_LPVJ01000049.1"/>
</dbReference>
<dbReference type="CDD" id="cd06267">
    <property type="entry name" value="PBP1_LacI_sugar_binding-like"/>
    <property type="match status" value="1"/>
</dbReference>
<reference evidence="5 6" key="1">
    <citation type="submission" date="2015-12" db="EMBL/GenBank/DDBJ databases">
        <title>Draft genome sequence of Acidibacillus ferrooxidans ITV001, isolated from a chalcopyrite acid mine drainage site in Brazil.</title>
        <authorList>
            <person name="Dall'Agnol H."/>
            <person name="Nancucheo I."/>
            <person name="Johnson B."/>
            <person name="Oliveira R."/>
            <person name="Leite L."/>
            <person name="Pylro V."/>
            <person name="Nunes G.L."/>
            <person name="Tzotzos G."/>
            <person name="Fernandes G.R."/>
            <person name="Dutra J."/>
            <person name="Orellana S.C."/>
            <person name="Oliveira G."/>
        </authorList>
    </citation>
    <scope>NUCLEOTIDE SEQUENCE [LARGE SCALE GENOMIC DNA]</scope>
    <source>
        <strain evidence="6">ITV01</strain>
    </source>
</reference>
<dbReference type="GO" id="GO:0000976">
    <property type="term" value="F:transcription cis-regulatory region binding"/>
    <property type="evidence" value="ECO:0007669"/>
    <property type="project" value="TreeGrafter"/>
</dbReference>
<gene>
    <name evidence="5" type="ORF">ATW55_09455</name>
</gene>
<dbReference type="PROSITE" id="PS50932">
    <property type="entry name" value="HTH_LACI_2"/>
    <property type="match status" value="1"/>
</dbReference>
<organism evidence="5 6">
    <name type="scientific">Ferroacidibacillus organovorans</name>
    <dbReference type="NCBI Taxonomy" id="1765683"/>
    <lineage>
        <taxon>Bacteria</taxon>
        <taxon>Bacillati</taxon>
        <taxon>Bacillota</taxon>
        <taxon>Bacilli</taxon>
        <taxon>Bacillales</taxon>
        <taxon>Alicyclobacillaceae</taxon>
        <taxon>Ferroacidibacillus</taxon>
    </lineage>
</organism>
<evidence type="ECO:0000313" key="6">
    <source>
        <dbReference type="Proteomes" id="UP000053557"/>
    </source>
</evidence>
<dbReference type="PANTHER" id="PTHR30146:SF109">
    <property type="entry name" value="HTH-TYPE TRANSCRIPTIONAL REGULATOR GALS"/>
    <property type="match status" value="1"/>
</dbReference>
<dbReference type="SMART" id="SM00354">
    <property type="entry name" value="HTH_LACI"/>
    <property type="match status" value="1"/>
</dbReference>
<dbReference type="AlphaFoldDB" id="A0A101XQ38"/>
<dbReference type="OrthoDB" id="9775106at2"/>
<sequence length="336" mass="36386">MPSIRDVAEKAGVSITAVSRALNDYPDINADTKARILRVVEEMRYYPKASARSLVMNKSNIVGVYYPTRDGIGFQQPFIGTMLDIFKDEIGKLGYDLMILGNSTAPFDSFSLLERVKHREIDGVVLLGKTDGTIEQLAQSNVPLVGIDHFVAGPRCGSVTSENRRAMHDAVVRLARAGYERIAFAHGPLDLPVAVERLQGFYSGMTAIGRAVERAWVVDGDFSVDGGIAAAKTLMACDPLPDVVLCAADITAIGMMQAFFRSGISIPDDVSLVGFDDIAAASYVYPPLTTIRQDVNGLGKHAAQMMVDLIEGGSDALPMHYVLPTELIVRSSTRQM</sequence>
<protein>
    <recommendedName>
        <fullName evidence="4">HTH lacI-type domain-containing protein</fullName>
    </recommendedName>
</protein>
<dbReference type="GO" id="GO:0003700">
    <property type="term" value="F:DNA-binding transcription factor activity"/>
    <property type="evidence" value="ECO:0007669"/>
    <property type="project" value="TreeGrafter"/>
</dbReference>
<dbReference type="Gene3D" id="3.40.50.2300">
    <property type="match status" value="2"/>
</dbReference>
<feature type="domain" description="HTH lacI-type" evidence="4">
    <location>
        <begin position="2"/>
        <end position="56"/>
    </location>
</feature>
<dbReference type="SUPFAM" id="SSF47413">
    <property type="entry name" value="lambda repressor-like DNA-binding domains"/>
    <property type="match status" value="1"/>
</dbReference>
<dbReference type="Proteomes" id="UP000053557">
    <property type="component" value="Unassembled WGS sequence"/>
</dbReference>
<accession>A0A101XQ38</accession>